<keyword evidence="6" id="KW-0430">Lectin</keyword>
<protein>
    <submittedName>
        <fullName evidence="5">Non-specific protein-tyrosine kinase</fullName>
        <ecNumber evidence="5">2.7.10.2</ecNumber>
    </submittedName>
    <submittedName>
        <fullName evidence="6">Putative bulb-type lectin domain-containing protein</fullName>
    </submittedName>
</protein>
<evidence type="ECO:0000313" key="6">
    <source>
        <dbReference type="EMBL" id="OTG07603.1"/>
    </source>
</evidence>
<dbReference type="CDD" id="cd00028">
    <property type="entry name" value="B_lectin"/>
    <property type="match status" value="1"/>
</dbReference>
<dbReference type="Pfam" id="PF01453">
    <property type="entry name" value="B_lectin"/>
    <property type="match status" value="1"/>
</dbReference>
<dbReference type="EC" id="2.7.10.2" evidence="5"/>
<keyword evidence="2" id="KW-0325">Glycoprotein</keyword>
<dbReference type="PANTHER" id="PTHR32444:SF183">
    <property type="entry name" value="APPLE DOMAIN-CONTAINING PROTEIN"/>
    <property type="match status" value="1"/>
</dbReference>
<dbReference type="SMART" id="SM00108">
    <property type="entry name" value="B_lectin"/>
    <property type="match status" value="1"/>
</dbReference>
<dbReference type="EMBL" id="CM007900">
    <property type="protein sequence ID" value="OTG07603.1"/>
    <property type="molecule type" value="Genomic_DNA"/>
</dbReference>
<organism evidence="6 7">
    <name type="scientific">Helianthus annuus</name>
    <name type="common">Common sunflower</name>
    <dbReference type="NCBI Taxonomy" id="4232"/>
    <lineage>
        <taxon>Eukaryota</taxon>
        <taxon>Viridiplantae</taxon>
        <taxon>Streptophyta</taxon>
        <taxon>Embryophyta</taxon>
        <taxon>Tracheophyta</taxon>
        <taxon>Spermatophyta</taxon>
        <taxon>Magnoliopsida</taxon>
        <taxon>eudicotyledons</taxon>
        <taxon>Gunneridae</taxon>
        <taxon>Pentapetalae</taxon>
        <taxon>asterids</taxon>
        <taxon>campanulids</taxon>
        <taxon>Asterales</taxon>
        <taxon>Asteraceae</taxon>
        <taxon>Asteroideae</taxon>
        <taxon>Heliantheae alliance</taxon>
        <taxon>Heliantheae</taxon>
        <taxon>Helianthus</taxon>
    </lineage>
</organism>
<dbReference type="GO" id="GO:0030246">
    <property type="term" value="F:carbohydrate binding"/>
    <property type="evidence" value="ECO:0007669"/>
    <property type="project" value="UniProtKB-KW"/>
</dbReference>
<dbReference type="PANTHER" id="PTHR32444">
    <property type="entry name" value="BULB-TYPE LECTIN DOMAIN-CONTAINING PROTEIN"/>
    <property type="match status" value="1"/>
</dbReference>
<keyword evidence="5" id="KW-0808">Transferase</keyword>
<feature type="signal peptide" evidence="3">
    <location>
        <begin position="1"/>
        <end position="19"/>
    </location>
</feature>
<evidence type="ECO:0000259" key="4">
    <source>
        <dbReference type="PROSITE" id="PS50927"/>
    </source>
</evidence>
<accession>A0A251TA22</accession>
<evidence type="ECO:0000313" key="7">
    <source>
        <dbReference type="Proteomes" id="UP000215914"/>
    </source>
</evidence>
<dbReference type="AlphaFoldDB" id="A0A251TA22"/>
<keyword evidence="5" id="KW-0829">Tyrosine-protein kinase</keyword>
<feature type="chain" id="PRO_5013304400" evidence="3">
    <location>
        <begin position="20"/>
        <end position="246"/>
    </location>
</feature>
<keyword evidence="7" id="KW-1185">Reference proteome</keyword>
<keyword evidence="1 3" id="KW-0732">Signal</keyword>
<dbReference type="InterPro" id="IPR001480">
    <property type="entry name" value="Bulb-type_lectin_dom"/>
</dbReference>
<evidence type="ECO:0000256" key="3">
    <source>
        <dbReference type="SAM" id="SignalP"/>
    </source>
</evidence>
<dbReference type="SUPFAM" id="SSF51110">
    <property type="entry name" value="alpha-D-mannose-specific plant lectins"/>
    <property type="match status" value="1"/>
</dbReference>
<reference evidence="5 7" key="1">
    <citation type="journal article" date="2017" name="Nature">
        <title>The sunflower genome provides insights into oil metabolism, flowering and Asterid evolution.</title>
        <authorList>
            <person name="Badouin H."/>
            <person name="Gouzy J."/>
            <person name="Grassa C.J."/>
            <person name="Murat F."/>
            <person name="Staton S.E."/>
            <person name="Cottret L."/>
            <person name="Lelandais-Briere C."/>
            <person name="Owens G.L."/>
            <person name="Carrere S."/>
            <person name="Mayjonade B."/>
            <person name="Legrand L."/>
            <person name="Gill N."/>
            <person name="Kane N.C."/>
            <person name="Bowers J.E."/>
            <person name="Hubner S."/>
            <person name="Bellec A."/>
            <person name="Berard A."/>
            <person name="Berges H."/>
            <person name="Blanchet N."/>
            <person name="Boniface M.C."/>
            <person name="Brunel D."/>
            <person name="Catrice O."/>
            <person name="Chaidir N."/>
            <person name="Claudel C."/>
            <person name="Donnadieu C."/>
            <person name="Faraut T."/>
            <person name="Fievet G."/>
            <person name="Helmstetter N."/>
            <person name="King M."/>
            <person name="Knapp S.J."/>
            <person name="Lai Z."/>
            <person name="Le Paslier M.C."/>
            <person name="Lippi Y."/>
            <person name="Lorenzon L."/>
            <person name="Mandel J.R."/>
            <person name="Marage G."/>
            <person name="Marchand G."/>
            <person name="Marquand E."/>
            <person name="Bret-Mestries E."/>
            <person name="Morien E."/>
            <person name="Nambeesan S."/>
            <person name="Nguyen T."/>
            <person name="Pegot-Espagnet P."/>
            <person name="Pouilly N."/>
            <person name="Raftis F."/>
            <person name="Sallet E."/>
            <person name="Schiex T."/>
            <person name="Thomas J."/>
            <person name="Vandecasteele C."/>
            <person name="Vares D."/>
            <person name="Vear F."/>
            <person name="Vautrin S."/>
            <person name="Crespi M."/>
            <person name="Mangin B."/>
            <person name="Burke J.M."/>
            <person name="Salse J."/>
            <person name="Munos S."/>
            <person name="Vincourt P."/>
            <person name="Rieseberg L.H."/>
            <person name="Langlade N.B."/>
        </authorList>
    </citation>
    <scope>NUCLEOTIDE SEQUENCE [LARGE SCALE GENOMIC DNA]</scope>
    <source>
        <strain evidence="7">cv. SF193</strain>
        <tissue evidence="5">Leaves</tissue>
    </source>
</reference>
<feature type="domain" description="Bulb-type lectin" evidence="4">
    <location>
        <begin position="22"/>
        <end position="142"/>
    </location>
</feature>
<dbReference type="Proteomes" id="UP000215914">
    <property type="component" value="Chromosome 11"/>
</dbReference>
<dbReference type="InterPro" id="IPR036426">
    <property type="entry name" value="Bulb-type_lectin_dom_sf"/>
</dbReference>
<evidence type="ECO:0000313" key="5">
    <source>
        <dbReference type="EMBL" id="KAF5781035.1"/>
    </source>
</evidence>
<evidence type="ECO:0000256" key="2">
    <source>
        <dbReference type="ARBA" id="ARBA00023180"/>
    </source>
</evidence>
<gene>
    <name evidence="6" type="ORF">HannXRQ_Chr11g0332281</name>
    <name evidence="5" type="ORF">HanXRQr2_Chr11g0478761</name>
</gene>
<dbReference type="Gramene" id="mRNA:HanXRQr2_Chr11g0478761">
    <property type="protein sequence ID" value="CDS:HanXRQr2_Chr11g0478761.1"/>
    <property type="gene ID" value="HanXRQr2_Chr11g0478761"/>
</dbReference>
<dbReference type="EMBL" id="MNCJ02000326">
    <property type="protein sequence ID" value="KAF5781035.1"/>
    <property type="molecule type" value="Genomic_DNA"/>
</dbReference>
<sequence>MEGAAILLFSLLLLYKSYASDLNIISDSRFLTDEDTLVSPGRVFEQGFFKPGSSENRYLGIWYKNISVRTVVWVANRDRPLPGASPLELKIADRGILGLFNNSSKVWSSNTTTSGTATAKLWDNGNLVVVDQQERVFWQSFDYPTDTLLPGMKLGRDYVKGKEWYLTPWKNSQDPAPGELTWGADRLGYPENKLRQGASVKFRGGPWSNERFPGVSVFSKSLTFRYDVTVNESEVSYAYNLEDNLT</sequence>
<dbReference type="FunFam" id="2.90.10.10:FF:000005">
    <property type="entry name" value="G-type lectin S-receptor-like serine/threonine-protein kinase"/>
    <property type="match status" value="1"/>
</dbReference>
<reference evidence="6" key="2">
    <citation type="submission" date="2017-02" db="EMBL/GenBank/DDBJ databases">
        <title>Sunflower complete genome.</title>
        <authorList>
            <person name="Langlade N."/>
            <person name="Munos S."/>
        </authorList>
    </citation>
    <scope>NUCLEOTIDE SEQUENCE [LARGE SCALE GENOMIC DNA]</scope>
    <source>
        <tissue evidence="6">Leaves</tissue>
    </source>
</reference>
<proteinExistence type="predicted"/>
<name>A0A251TA22_HELAN</name>
<dbReference type="GO" id="GO:0004715">
    <property type="term" value="F:non-membrane spanning protein tyrosine kinase activity"/>
    <property type="evidence" value="ECO:0007669"/>
    <property type="project" value="UniProtKB-EC"/>
</dbReference>
<dbReference type="OMA" id="PENALWH"/>
<keyword evidence="5" id="KW-0418">Kinase</keyword>
<dbReference type="InParanoid" id="A0A251TA22"/>
<reference evidence="5" key="3">
    <citation type="submission" date="2020-06" db="EMBL/GenBank/DDBJ databases">
        <title>Helianthus annuus Genome sequencing and assembly Release 2.</title>
        <authorList>
            <person name="Gouzy J."/>
            <person name="Langlade N."/>
            <person name="Munos S."/>
        </authorList>
    </citation>
    <scope>NUCLEOTIDE SEQUENCE</scope>
    <source>
        <tissue evidence="5">Leaves</tissue>
    </source>
</reference>
<dbReference type="Gene3D" id="2.90.10.10">
    <property type="entry name" value="Bulb-type lectin domain"/>
    <property type="match status" value="1"/>
</dbReference>
<evidence type="ECO:0000256" key="1">
    <source>
        <dbReference type="ARBA" id="ARBA00022729"/>
    </source>
</evidence>
<dbReference type="PROSITE" id="PS50927">
    <property type="entry name" value="BULB_LECTIN"/>
    <property type="match status" value="1"/>
</dbReference>